<dbReference type="EMBL" id="LJUJ01000039">
    <property type="protein sequence ID" value="KPK62397.1"/>
    <property type="molecule type" value="Genomic_DNA"/>
</dbReference>
<evidence type="ECO:0000256" key="5">
    <source>
        <dbReference type="ARBA" id="ARBA00013376"/>
    </source>
</evidence>
<feature type="binding site" evidence="11">
    <location>
        <position position="127"/>
    </location>
    <ligand>
        <name>NADPH</name>
        <dbReference type="ChEBI" id="CHEBI:57783"/>
    </ligand>
</feature>
<evidence type="ECO:0000256" key="10">
    <source>
        <dbReference type="PIRSR" id="PIRSR036497-1"/>
    </source>
</evidence>
<dbReference type="GO" id="GO:0004412">
    <property type="term" value="F:homoserine dehydrogenase activity"/>
    <property type="evidence" value="ECO:0007669"/>
    <property type="project" value="UniProtKB-EC"/>
</dbReference>
<evidence type="ECO:0000256" key="3">
    <source>
        <dbReference type="ARBA" id="ARBA00006753"/>
    </source>
</evidence>
<dbReference type="NCBIfam" id="NF004912">
    <property type="entry name" value="PRK06270.1"/>
    <property type="match status" value="1"/>
</dbReference>
<dbReference type="STRING" id="1703779.AMJ83_11075"/>
<dbReference type="InterPro" id="IPR005106">
    <property type="entry name" value="Asp/hSer_DH_NAD-bd"/>
</dbReference>
<dbReference type="SUPFAM" id="SSF55347">
    <property type="entry name" value="Glyceraldehyde-3-phosphate dehydrogenase-like, C-terminal domain"/>
    <property type="match status" value="1"/>
</dbReference>
<keyword evidence="8" id="KW-0560">Oxidoreductase</keyword>
<comment type="pathway">
    <text evidence="1">Amino-acid biosynthesis; L-threonine biosynthesis; L-threonine from L-aspartate: step 3/5.</text>
</comment>
<reference evidence="14 15" key="1">
    <citation type="journal article" date="2015" name="Microbiome">
        <title>Genomic resolution of linkages in carbon, nitrogen, and sulfur cycling among widespread estuary sediment bacteria.</title>
        <authorList>
            <person name="Baker B.J."/>
            <person name="Lazar C.S."/>
            <person name="Teske A.P."/>
            <person name="Dick G.J."/>
        </authorList>
    </citation>
    <scope>NUCLEOTIDE SEQUENCE [LARGE SCALE GENOMIC DNA]</scope>
    <source>
        <strain evidence="14">SM23_42</strain>
    </source>
</reference>
<dbReference type="PANTHER" id="PTHR43331:SF1">
    <property type="entry name" value="HOMOSERINE DEHYDROGENASE"/>
    <property type="match status" value="1"/>
</dbReference>
<dbReference type="GO" id="GO:0009088">
    <property type="term" value="P:threonine biosynthetic process"/>
    <property type="evidence" value="ECO:0007669"/>
    <property type="project" value="UniProtKB-UniPathway"/>
</dbReference>
<dbReference type="AlphaFoldDB" id="A0A0S8FS58"/>
<sequence length="343" mass="37059">MSYRIAFIGFGVVGQGLAMLLREKRDSLENNFGLEYIVAAISDPVKGCVYQEEGLDLERILALVDKDGHINNYEKGIKGWDSAKTITDSNVDVIVEVSPTNIENGEPGITHIRTALNCKKHVITTNKGPIALFYRELADLAQKNNVALKFEGTVLSGTPAINLSLDTLAGADVQEVKGIMNGTTNYILTKMAEGQSYDVVLKEAQRLGYAETKPDADVKGWDAQAKIVILANVLMGANLKPTDVPTQGITEISLDNIEQAKKSGKRYKLIGRAWKEGGNIKAKVSPELVATDDFLYHVTGVTNALTFSTDVLGKVTIVGPGAGKRETGFSLLVDLVNIHIASK</sequence>
<dbReference type="PATRIC" id="fig|1703779.3.peg.398"/>
<dbReference type="FunFam" id="3.30.360.10:FF:000005">
    <property type="entry name" value="Homoserine dehydrogenase"/>
    <property type="match status" value="1"/>
</dbReference>
<dbReference type="Gene3D" id="3.40.50.720">
    <property type="entry name" value="NAD(P)-binding Rossmann-like Domain"/>
    <property type="match status" value="1"/>
</dbReference>
<evidence type="ECO:0000256" key="6">
    <source>
        <dbReference type="ARBA" id="ARBA00022605"/>
    </source>
</evidence>
<evidence type="ECO:0000256" key="11">
    <source>
        <dbReference type="PIRSR" id="PIRSR036497-2"/>
    </source>
</evidence>
<comment type="similarity">
    <text evidence="3">Belongs to the homoserine dehydrogenase family.</text>
</comment>
<keyword evidence="9" id="KW-0486">Methionine biosynthesis</keyword>
<organism evidence="14 15">
    <name type="scientific">candidate division WOR_3 bacterium SM23_42</name>
    <dbReference type="NCBI Taxonomy" id="1703779"/>
    <lineage>
        <taxon>Bacteria</taxon>
        <taxon>Bacteria division WOR-3</taxon>
    </lineage>
</organism>
<dbReference type="GO" id="GO:0009086">
    <property type="term" value="P:methionine biosynthetic process"/>
    <property type="evidence" value="ECO:0007669"/>
    <property type="project" value="UniProtKB-KW"/>
</dbReference>
<dbReference type="PANTHER" id="PTHR43331">
    <property type="entry name" value="HOMOSERINE DEHYDROGENASE"/>
    <property type="match status" value="1"/>
</dbReference>
<comment type="caution">
    <text evidence="14">The sequence shown here is derived from an EMBL/GenBank/DDBJ whole genome shotgun (WGS) entry which is preliminary data.</text>
</comment>
<dbReference type="NCBIfam" id="NF004976">
    <property type="entry name" value="PRK06349.1"/>
    <property type="match status" value="1"/>
</dbReference>
<evidence type="ECO:0000259" key="12">
    <source>
        <dbReference type="Pfam" id="PF00742"/>
    </source>
</evidence>
<dbReference type="PIRSF" id="PIRSF036497">
    <property type="entry name" value="HDH_short"/>
    <property type="match status" value="1"/>
</dbReference>
<dbReference type="Gene3D" id="3.30.360.10">
    <property type="entry name" value="Dihydrodipicolinate Reductase, domain 2"/>
    <property type="match status" value="1"/>
</dbReference>
<evidence type="ECO:0000256" key="1">
    <source>
        <dbReference type="ARBA" id="ARBA00005056"/>
    </source>
</evidence>
<evidence type="ECO:0000256" key="7">
    <source>
        <dbReference type="ARBA" id="ARBA00022697"/>
    </source>
</evidence>
<evidence type="ECO:0000256" key="9">
    <source>
        <dbReference type="ARBA" id="ARBA00023167"/>
    </source>
</evidence>
<dbReference type="EC" id="1.1.1.3" evidence="4"/>
<evidence type="ECO:0000256" key="4">
    <source>
        <dbReference type="ARBA" id="ARBA00013213"/>
    </source>
</evidence>
<dbReference type="Pfam" id="PF03447">
    <property type="entry name" value="NAD_binding_3"/>
    <property type="match status" value="1"/>
</dbReference>
<dbReference type="Pfam" id="PF00742">
    <property type="entry name" value="Homoserine_dh"/>
    <property type="match status" value="1"/>
</dbReference>
<feature type="binding site" evidence="11">
    <location>
        <position position="211"/>
    </location>
    <ligand>
        <name>L-homoserine</name>
        <dbReference type="ChEBI" id="CHEBI:57476"/>
    </ligand>
</feature>
<gene>
    <name evidence="14" type="ORF">AMJ83_11075</name>
</gene>
<dbReference type="InterPro" id="IPR001342">
    <property type="entry name" value="HDH_cat"/>
</dbReference>
<proteinExistence type="inferred from homology"/>
<evidence type="ECO:0000256" key="2">
    <source>
        <dbReference type="ARBA" id="ARBA00005062"/>
    </source>
</evidence>
<name>A0A0S8FS58_UNCW3</name>
<keyword evidence="7" id="KW-0791">Threonine biosynthesis</keyword>
<dbReference type="InterPro" id="IPR022697">
    <property type="entry name" value="HDH_short"/>
</dbReference>
<feature type="active site" description="Proton donor" evidence="10">
    <location>
        <position position="226"/>
    </location>
</feature>
<dbReference type="UniPathway" id="UPA00050">
    <property type="reaction ID" value="UER00063"/>
</dbReference>
<evidence type="ECO:0000256" key="8">
    <source>
        <dbReference type="ARBA" id="ARBA00023002"/>
    </source>
</evidence>
<feature type="domain" description="Aspartate/homoserine dehydrogenase NAD-binding" evidence="13">
    <location>
        <begin position="9"/>
        <end position="151"/>
    </location>
</feature>
<evidence type="ECO:0000313" key="15">
    <source>
        <dbReference type="Proteomes" id="UP000051373"/>
    </source>
</evidence>
<accession>A0A0S8FS58</accession>
<evidence type="ECO:0000313" key="14">
    <source>
        <dbReference type="EMBL" id="KPK62397.1"/>
    </source>
</evidence>
<comment type="pathway">
    <text evidence="2">Amino-acid biosynthesis; L-methionine biosynthesis via de novo pathway; L-homoserine from L-aspartate: step 3/3.</text>
</comment>
<dbReference type="GO" id="GO:0050661">
    <property type="term" value="F:NADP binding"/>
    <property type="evidence" value="ECO:0007669"/>
    <property type="project" value="InterPro"/>
</dbReference>
<feature type="domain" description="Homoserine dehydrogenase catalytic" evidence="12">
    <location>
        <begin position="159"/>
        <end position="336"/>
    </location>
</feature>
<dbReference type="SUPFAM" id="SSF51735">
    <property type="entry name" value="NAD(P)-binding Rossmann-fold domains"/>
    <property type="match status" value="1"/>
</dbReference>
<dbReference type="FunFam" id="3.40.50.720:FF:000554">
    <property type="entry name" value="Homoserine dehydrogenase"/>
    <property type="match status" value="1"/>
</dbReference>
<keyword evidence="6" id="KW-0028">Amino-acid biosynthesis</keyword>
<feature type="binding site" evidence="11">
    <location>
        <begin position="9"/>
        <end position="14"/>
    </location>
    <ligand>
        <name>NADP(+)</name>
        <dbReference type="ChEBI" id="CHEBI:58349"/>
    </ligand>
</feature>
<dbReference type="InterPro" id="IPR036291">
    <property type="entry name" value="NAD(P)-bd_dom_sf"/>
</dbReference>
<protein>
    <recommendedName>
        <fullName evidence="5">Homoserine dehydrogenase</fullName>
        <ecNumber evidence="4">1.1.1.3</ecNumber>
    </recommendedName>
</protein>
<dbReference type="Proteomes" id="UP000051373">
    <property type="component" value="Unassembled WGS sequence"/>
</dbReference>
<keyword evidence="11" id="KW-0521">NADP</keyword>
<evidence type="ECO:0000259" key="13">
    <source>
        <dbReference type="Pfam" id="PF03447"/>
    </source>
</evidence>
<dbReference type="UniPathway" id="UPA00051">
    <property type="reaction ID" value="UER00465"/>
</dbReference>